<dbReference type="InterPro" id="IPR051262">
    <property type="entry name" value="SMP-30/CGR1_Lactonase"/>
</dbReference>
<dbReference type="GO" id="GO:0016787">
    <property type="term" value="F:hydrolase activity"/>
    <property type="evidence" value="ECO:0007669"/>
    <property type="project" value="UniProtKB-KW"/>
</dbReference>
<feature type="domain" description="SMP-30/Gluconolactonase/LRE-like region" evidence="3">
    <location>
        <begin position="47"/>
        <end position="284"/>
    </location>
</feature>
<reference evidence="4 5" key="1">
    <citation type="submission" date="2018-12" db="EMBL/GenBank/DDBJ databases">
        <title>Draft genome sequence of Embleya hyalina NBRC 13850T.</title>
        <authorList>
            <person name="Komaki H."/>
            <person name="Hosoyama A."/>
            <person name="Kimura A."/>
            <person name="Ichikawa N."/>
            <person name="Tamura T."/>
        </authorList>
    </citation>
    <scope>NUCLEOTIDE SEQUENCE [LARGE SCALE GENOMIC DNA]</scope>
    <source>
        <strain evidence="4 5">NBRC 13850</strain>
    </source>
</reference>
<evidence type="ECO:0000256" key="1">
    <source>
        <dbReference type="ARBA" id="ARBA00008853"/>
    </source>
</evidence>
<dbReference type="Pfam" id="PF08450">
    <property type="entry name" value="SGL"/>
    <property type="match status" value="1"/>
</dbReference>
<evidence type="ECO:0000259" key="3">
    <source>
        <dbReference type="Pfam" id="PF08450"/>
    </source>
</evidence>
<name>A0A401YQ75_9ACTN</name>
<dbReference type="Gene3D" id="2.120.10.30">
    <property type="entry name" value="TolB, C-terminal domain"/>
    <property type="match status" value="1"/>
</dbReference>
<proteinExistence type="inferred from homology"/>
<organism evidence="4 5">
    <name type="scientific">Embleya hyalina</name>
    <dbReference type="NCBI Taxonomy" id="516124"/>
    <lineage>
        <taxon>Bacteria</taxon>
        <taxon>Bacillati</taxon>
        <taxon>Actinomycetota</taxon>
        <taxon>Actinomycetes</taxon>
        <taxon>Kitasatosporales</taxon>
        <taxon>Streptomycetaceae</taxon>
        <taxon>Embleya</taxon>
    </lineage>
</organism>
<dbReference type="PANTHER" id="PTHR47572">
    <property type="entry name" value="LIPOPROTEIN-RELATED"/>
    <property type="match status" value="1"/>
</dbReference>
<evidence type="ECO:0000313" key="4">
    <source>
        <dbReference type="EMBL" id="GCD96740.1"/>
    </source>
</evidence>
<accession>A0A401YQ75</accession>
<comment type="similarity">
    <text evidence="1">Belongs to the SMP-30/CGR1 family.</text>
</comment>
<evidence type="ECO:0000313" key="5">
    <source>
        <dbReference type="Proteomes" id="UP000286931"/>
    </source>
</evidence>
<sequence length="315" mass="32724">MSSAAGEGPYGKEVGTGIGAGDGFERGVEKGAWAMSGSTVLREGIVFGESARWHAGRAWFADWGTGEIVAVDPEGIGEVVVRVPFPSLPMCFDRAPDGRLLIVSSSEARVVTPEADGSFATYADLSGVGGGFNEIVADGRGNVFVDGAGFDPTTGQAPRPGFVAVIAENGSVRRVAEGVEFPNGMAVTPDDTTLIVAESYANRLTAFDIGADGGLSRRRVWADLGTGVPDGICLDAEGAVWYADVPNKRCVRVREGGEVTATLDLDRGCFSCVLDADGRTLYIVAREWRGMSDPTAGPRTGQLLAAPVSAATVTT</sequence>
<dbReference type="AlphaFoldDB" id="A0A401YQ75"/>
<protein>
    <submittedName>
        <fullName evidence="4">Gluconolaconase</fullName>
    </submittedName>
</protein>
<keyword evidence="2" id="KW-0378">Hydrolase</keyword>
<gene>
    <name evidence="4" type="ORF">EHYA_04427</name>
</gene>
<evidence type="ECO:0000256" key="2">
    <source>
        <dbReference type="ARBA" id="ARBA00022801"/>
    </source>
</evidence>
<dbReference type="PANTHER" id="PTHR47572:SF4">
    <property type="entry name" value="LACTONASE DRP35"/>
    <property type="match status" value="1"/>
</dbReference>
<dbReference type="InterPro" id="IPR011042">
    <property type="entry name" value="6-blade_b-propeller_TolB-like"/>
</dbReference>
<dbReference type="SUPFAM" id="SSF63829">
    <property type="entry name" value="Calcium-dependent phosphotriesterase"/>
    <property type="match status" value="1"/>
</dbReference>
<dbReference type="EMBL" id="BIFH01000021">
    <property type="protein sequence ID" value="GCD96740.1"/>
    <property type="molecule type" value="Genomic_DNA"/>
</dbReference>
<keyword evidence="5" id="KW-1185">Reference proteome</keyword>
<comment type="caution">
    <text evidence="4">The sequence shown here is derived from an EMBL/GenBank/DDBJ whole genome shotgun (WGS) entry which is preliminary data.</text>
</comment>
<dbReference type="Proteomes" id="UP000286931">
    <property type="component" value="Unassembled WGS sequence"/>
</dbReference>
<dbReference type="InterPro" id="IPR013658">
    <property type="entry name" value="SGL"/>
</dbReference>